<dbReference type="InterPro" id="IPR016159">
    <property type="entry name" value="Cullin_repeat-like_dom_sf"/>
</dbReference>
<dbReference type="Gene3D" id="1.20.1310.10">
    <property type="entry name" value="Cullin Repeats"/>
    <property type="match status" value="2"/>
</dbReference>
<dbReference type="EMBL" id="CM010722">
    <property type="protein sequence ID" value="RZC75418.1"/>
    <property type="molecule type" value="Genomic_DNA"/>
</dbReference>
<dbReference type="GO" id="GO:0006511">
    <property type="term" value="P:ubiquitin-dependent protein catabolic process"/>
    <property type="evidence" value="ECO:0007669"/>
    <property type="project" value="InterPro"/>
</dbReference>
<dbReference type="OMA" id="WIAMESY"/>
<evidence type="ECO:0000313" key="3">
    <source>
        <dbReference type="EMBL" id="RZC75418.1"/>
    </source>
</evidence>
<dbReference type="SUPFAM" id="SSF74788">
    <property type="entry name" value="Cullin repeat-like"/>
    <property type="match status" value="1"/>
</dbReference>
<dbReference type="GO" id="GO:0031625">
    <property type="term" value="F:ubiquitin protein ligase binding"/>
    <property type="evidence" value="ECO:0007669"/>
    <property type="project" value="InterPro"/>
</dbReference>
<protein>
    <recommendedName>
        <fullName evidence="2">Cullin N-terminal domain-containing protein</fullName>
    </recommendedName>
</protein>
<dbReference type="Pfam" id="PF00888">
    <property type="entry name" value="Cullin"/>
    <property type="match status" value="1"/>
</dbReference>
<evidence type="ECO:0000313" key="4">
    <source>
        <dbReference type="Proteomes" id="UP000316621"/>
    </source>
</evidence>
<dbReference type="Proteomes" id="UP000316621">
    <property type="component" value="Chromosome 8"/>
</dbReference>
<name>A0A4Y7KTC6_PAPSO</name>
<proteinExistence type="inferred from homology"/>
<dbReference type="AlphaFoldDB" id="A0A4Y7KTC6"/>
<gene>
    <name evidence="3" type="ORF">C5167_050900</name>
</gene>
<comment type="similarity">
    <text evidence="1">Belongs to the cullin family.</text>
</comment>
<dbReference type="STRING" id="3469.A0A4Y7KTC6"/>
<organism evidence="3 4">
    <name type="scientific">Papaver somniferum</name>
    <name type="common">Opium poppy</name>
    <dbReference type="NCBI Taxonomy" id="3469"/>
    <lineage>
        <taxon>Eukaryota</taxon>
        <taxon>Viridiplantae</taxon>
        <taxon>Streptophyta</taxon>
        <taxon>Embryophyta</taxon>
        <taxon>Tracheophyta</taxon>
        <taxon>Spermatophyta</taxon>
        <taxon>Magnoliopsida</taxon>
        <taxon>Ranunculales</taxon>
        <taxon>Papaveraceae</taxon>
        <taxon>Papaveroideae</taxon>
        <taxon>Papaver</taxon>
    </lineage>
</organism>
<evidence type="ECO:0000256" key="1">
    <source>
        <dbReference type="ARBA" id="ARBA00006019"/>
    </source>
</evidence>
<keyword evidence="4" id="KW-1185">Reference proteome</keyword>
<dbReference type="InterPro" id="IPR045093">
    <property type="entry name" value="Cullin"/>
</dbReference>
<evidence type="ECO:0000259" key="2">
    <source>
        <dbReference type="Pfam" id="PF00888"/>
    </source>
</evidence>
<sequence>MGTNIELEEGWAIILNQIRKMVNIIEGVPESPMDGTIHATIYTMCTERDPFDYSKDLYERYQGVYNDYLSCRVLPAIQQKQDNVSMLQEFAKRWANHKVMVGKLCRFFDYLERYYIPRRQLPSLKDIGFSCFREIVCEKMKVRVRDAVILLINREREGNEIDRGLVKSVLEVFVEIGNENGKDNLDYYVNDFKTAFLSDTASSMLGKLLMGLRL</sequence>
<feature type="domain" description="Cullin N-terminal" evidence="2">
    <location>
        <begin position="36"/>
        <end position="201"/>
    </location>
</feature>
<dbReference type="PANTHER" id="PTHR11932">
    <property type="entry name" value="CULLIN"/>
    <property type="match status" value="1"/>
</dbReference>
<accession>A0A4Y7KTC6</accession>
<reference evidence="3 4" key="1">
    <citation type="journal article" date="2018" name="Science">
        <title>The opium poppy genome and morphinan production.</title>
        <authorList>
            <person name="Guo L."/>
            <person name="Winzer T."/>
            <person name="Yang X."/>
            <person name="Li Y."/>
            <person name="Ning Z."/>
            <person name="He Z."/>
            <person name="Teodor R."/>
            <person name="Lu Y."/>
            <person name="Bowser T.A."/>
            <person name="Graham I.A."/>
            <person name="Ye K."/>
        </authorList>
    </citation>
    <scope>NUCLEOTIDE SEQUENCE [LARGE SCALE GENOMIC DNA]</scope>
    <source>
        <strain evidence="4">cv. HN1</strain>
        <tissue evidence="3">Leaves</tissue>
    </source>
</reference>
<dbReference type="InterPro" id="IPR001373">
    <property type="entry name" value="Cullin_N"/>
</dbReference>
<dbReference type="Gramene" id="RZC75418">
    <property type="protein sequence ID" value="RZC75418"/>
    <property type="gene ID" value="C5167_050900"/>
</dbReference>